<dbReference type="OrthoDB" id="7053620at2"/>
<feature type="signal peptide" evidence="2">
    <location>
        <begin position="1"/>
        <end position="26"/>
    </location>
</feature>
<organism evidence="3 4">
    <name type="scientific">Pseudomonas cavernicola</name>
    <dbReference type="NCBI Taxonomy" id="2320866"/>
    <lineage>
        <taxon>Bacteria</taxon>
        <taxon>Pseudomonadati</taxon>
        <taxon>Pseudomonadota</taxon>
        <taxon>Gammaproteobacteria</taxon>
        <taxon>Pseudomonadales</taxon>
        <taxon>Pseudomonadaceae</taxon>
        <taxon>Pseudomonas</taxon>
    </lineage>
</organism>
<dbReference type="EMBL" id="QYUR01000002">
    <property type="protein sequence ID" value="RJG13207.1"/>
    <property type="molecule type" value="Genomic_DNA"/>
</dbReference>
<dbReference type="Pfam" id="PF13416">
    <property type="entry name" value="SBP_bac_8"/>
    <property type="match status" value="1"/>
</dbReference>
<dbReference type="PANTHER" id="PTHR30222">
    <property type="entry name" value="SPERMIDINE/PUTRESCINE-BINDING PERIPLASMIC PROTEIN"/>
    <property type="match status" value="1"/>
</dbReference>
<dbReference type="Proteomes" id="UP000284021">
    <property type="component" value="Unassembled WGS sequence"/>
</dbReference>
<name>A0A418XL80_9PSED</name>
<gene>
    <name evidence="3" type="ORF">D3879_08065</name>
</gene>
<dbReference type="AlphaFoldDB" id="A0A418XL80"/>
<accession>A0A418XL80</accession>
<dbReference type="PANTHER" id="PTHR30222:SF2">
    <property type="entry name" value="ABC TRANSPORTER SUBSTRATE-BINDING PROTEIN"/>
    <property type="match status" value="1"/>
</dbReference>
<reference evidence="3 4" key="1">
    <citation type="submission" date="2018-09" db="EMBL/GenBank/DDBJ databases">
        <authorList>
            <person name="Zhu H."/>
        </authorList>
    </citation>
    <scope>NUCLEOTIDE SEQUENCE [LARGE SCALE GENOMIC DNA]</scope>
    <source>
        <strain evidence="3 4">K1S02-6</strain>
    </source>
</reference>
<dbReference type="RefSeq" id="WP_119953536.1">
    <property type="nucleotide sequence ID" value="NZ_QYUR01000002.1"/>
</dbReference>
<evidence type="ECO:0000313" key="3">
    <source>
        <dbReference type="EMBL" id="RJG13207.1"/>
    </source>
</evidence>
<dbReference type="SUPFAM" id="SSF53850">
    <property type="entry name" value="Periplasmic binding protein-like II"/>
    <property type="match status" value="1"/>
</dbReference>
<dbReference type="InterPro" id="IPR006059">
    <property type="entry name" value="SBP"/>
</dbReference>
<evidence type="ECO:0000313" key="4">
    <source>
        <dbReference type="Proteomes" id="UP000284021"/>
    </source>
</evidence>
<keyword evidence="4" id="KW-1185">Reference proteome</keyword>
<feature type="chain" id="PRO_5019403493" evidence="2">
    <location>
        <begin position="27"/>
        <end position="349"/>
    </location>
</feature>
<evidence type="ECO:0000256" key="2">
    <source>
        <dbReference type="SAM" id="SignalP"/>
    </source>
</evidence>
<dbReference type="Gene3D" id="3.40.190.10">
    <property type="entry name" value="Periplasmic binding protein-like II"/>
    <property type="match status" value="2"/>
</dbReference>
<sequence length="349" mass="38370">MKTHKNKNAFYPLLLAMTAGLGSAQAAENMVVVGYGGAGQKAQDAAFFQPFGTADGSPLMQSEYNGEMARIKVMADTGNVDWDVVQIEGPDLARGCEEGMFERLDWNQLGRADQLIPDAAQDCGSAALVWSVAIAYDTDKLAQAPASWADFWDVQKVPGKRGLRKRAVYNLEFALLADGVKVEDVYTVLGTREGVDRAFAKLTELKPYIQWWEAGAQPPQWLASGDVVMTSTYSGRVAAAAQEGHHLALVWPGSLYGMDYWAIIKGSQHAERAKKFIAFTNQPDAQVNYVEHIPYGPTNKQAAERLDPKLAKWVPTSPQNLAGALPMNVEFWVDHGEELEERFNSWAAK</sequence>
<keyword evidence="1 2" id="KW-0732">Signal</keyword>
<proteinExistence type="predicted"/>
<dbReference type="CDD" id="cd13589">
    <property type="entry name" value="PBP2_polyamine_RpCGA009"/>
    <property type="match status" value="1"/>
</dbReference>
<protein>
    <submittedName>
        <fullName evidence="3">ABC transporter substrate-binding protein</fullName>
    </submittedName>
</protein>
<comment type="caution">
    <text evidence="3">The sequence shown here is derived from an EMBL/GenBank/DDBJ whole genome shotgun (WGS) entry which is preliminary data.</text>
</comment>
<evidence type="ECO:0000256" key="1">
    <source>
        <dbReference type="ARBA" id="ARBA00022729"/>
    </source>
</evidence>